<keyword evidence="3" id="KW-1185">Reference proteome</keyword>
<feature type="region of interest" description="Disordered" evidence="1">
    <location>
        <begin position="147"/>
        <end position="166"/>
    </location>
</feature>
<dbReference type="EMBL" id="CAMPGE010006438">
    <property type="protein sequence ID" value="CAI2365281.1"/>
    <property type="molecule type" value="Genomic_DNA"/>
</dbReference>
<evidence type="ECO:0000256" key="1">
    <source>
        <dbReference type="SAM" id="MobiDB-lite"/>
    </source>
</evidence>
<dbReference type="AlphaFoldDB" id="A0AAD1XCB5"/>
<gene>
    <name evidence="2" type="ORF">ECRASSUSDP1_LOCUS6631</name>
</gene>
<name>A0AAD1XCB5_EUPCR</name>
<feature type="compositionally biased region" description="Polar residues" evidence="1">
    <location>
        <begin position="148"/>
        <end position="163"/>
    </location>
</feature>
<evidence type="ECO:0000313" key="3">
    <source>
        <dbReference type="Proteomes" id="UP001295684"/>
    </source>
</evidence>
<dbReference type="Proteomes" id="UP001295684">
    <property type="component" value="Unassembled WGS sequence"/>
</dbReference>
<protein>
    <submittedName>
        <fullName evidence="2">Uncharacterized protein</fullName>
    </submittedName>
</protein>
<accession>A0AAD1XCB5</accession>
<organism evidence="2 3">
    <name type="scientific">Euplotes crassus</name>
    <dbReference type="NCBI Taxonomy" id="5936"/>
    <lineage>
        <taxon>Eukaryota</taxon>
        <taxon>Sar</taxon>
        <taxon>Alveolata</taxon>
        <taxon>Ciliophora</taxon>
        <taxon>Intramacronucleata</taxon>
        <taxon>Spirotrichea</taxon>
        <taxon>Hypotrichia</taxon>
        <taxon>Euplotida</taxon>
        <taxon>Euplotidae</taxon>
        <taxon>Moneuplotes</taxon>
    </lineage>
</organism>
<reference evidence="2" key="1">
    <citation type="submission" date="2023-07" db="EMBL/GenBank/DDBJ databases">
        <authorList>
            <consortium name="AG Swart"/>
            <person name="Singh M."/>
            <person name="Singh A."/>
            <person name="Seah K."/>
            <person name="Emmerich C."/>
        </authorList>
    </citation>
    <scope>NUCLEOTIDE SEQUENCE</scope>
    <source>
        <strain evidence="2">DP1</strain>
    </source>
</reference>
<sequence length="243" mass="28798">MSFNTEEKKTTYSPIKRRKLQFRKKIKNLNLTFVDSPHSFKIPKSSFEANLPLEERVSEVSKGRELSMSQYRSRAVLSPVRMPRNFKLQSRKSVMRLTCISPIASPTGDKEISSFGAQIENMRNLSPKKESRVNSFKCQKFFQKMPSEISNPRKQHQKGSSSGDFKLPLFNRSEGKSYFRSKMDEFNIFHRKSYSIRFKNDIDLRNNKWQVYDIRNWLLYKKGLTTLSREFYITNKHSYYLQL</sequence>
<evidence type="ECO:0000313" key="2">
    <source>
        <dbReference type="EMBL" id="CAI2365281.1"/>
    </source>
</evidence>
<comment type="caution">
    <text evidence="2">The sequence shown here is derived from an EMBL/GenBank/DDBJ whole genome shotgun (WGS) entry which is preliminary data.</text>
</comment>
<proteinExistence type="predicted"/>